<dbReference type="RefSeq" id="WP_209476099.1">
    <property type="nucleotide sequence ID" value="NZ_CP053383.1"/>
</dbReference>
<protein>
    <submittedName>
        <fullName evidence="4">PRC-barrel domain containing protein</fullName>
    </submittedName>
</protein>
<dbReference type="Pfam" id="PF05239">
    <property type="entry name" value="PRC"/>
    <property type="match status" value="1"/>
</dbReference>
<organism evidence="4 5">
    <name type="scientific">Halomonas sulfidivorans</name>
    <dbReference type="NCBI Taxonomy" id="2733488"/>
    <lineage>
        <taxon>Bacteria</taxon>
        <taxon>Pseudomonadati</taxon>
        <taxon>Pseudomonadota</taxon>
        <taxon>Gammaproteobacteria</taxon>
        <taxon>Oceanospirillales</taxon>
        <taxon>Halomonadaceae</taxon>
        <taxon>Halomonas</taxon>
    </lineage>
</organism>
<proteinExistence type="predicted"/>
<dbReference type="SUPFAM" id="SSF50346">
    <property type="entry name" value="PRC-barrel domain"/>
    <property type="match status" value="1"/>
</dbReference>
<dbReference type="Proteomes" id="UP000671845">
    <property type="component" value="Chromosome"/>
</dbReference>
<keyword evidence="2" id="KW-0732">Signal</keyword>
<dbReference type="EMBL" id="CP053383">
    <property type="protein sequence ID" value="QTP57771.1"/>
    <property type="molecule type" value="Genomic_DNA"/>
</dbReference>
<feature type="signal peptide" evidence="2">
    <location>
        <begin position="1"/>
        <end position="25"/>
    </location>
</feature>
<dbReference type="Gene3D" id="2.30.30.240">
    <property type="entry name" value="PRC-barrel domain"/>
    <property type="match status" value="1"/>
</dbReference>
<dbReference type="InterPro" id="IPR011033">
    <property type="entry name" value="PRC_barrel-like_sf"/>
</dbReference>
<evidence type="ECO:0000256" key="1">
    <source>
        <dbReference type="SAM" id="MobiDB-lite"/>
    </source>
</evidence>
<feature type="region of interest" description="Disordered" evidence="1">
    <location>
        <begin position="160"/>
        <end position="186"/>
    </location>
</feature>
<gene>
    <name evidence="4" type="ORF">HNO53_02925</name>
</gene>
<evidence type="ECO:0000313" key="5">
    <source>
        <dbReference type="Proteomes" id="UP000671845"/>
    </source>
</evidence>
<reference evidence="4 5" key="1">
    <citation type="journal article" date="2021" name="Front. Microbiol.">
        <title>Aerobic Denitrification and Heterotrophic Sulfur Oxidation in the Genus Halomonas Revealed by Six Novel Species Characterizations and Genome-Based Analysis.</title>
        <authorList>
            <person name="Wang L."/>
            <person name="Shao Z."/>
        </authorList>
    </citation>
    <scope>NUCLEOTIDE SEQUENCE [LARGE SCALE GENOMIC DNA]</scope>
    <source>
        <strain evidence="4 5">MCCC 1A13718</strain>
    </source>
</reference>
<feature type="domain" description="PRC-barrel" evidence="3">
    <location>
        <begin position="50"/>
        <end position="114"/>
    </location>
</feature>
<name>A0ABX7WBJ6_9GAMM</name>
<sequence>MQKHLLTIAVAAVSGGLAFGGQAIANEDEQQKDQQHQQNQQESAQAQGLYSVDDLTDADVYLRDNPDEDVGEVEDILLDDQQKVSALVIETGEILGMGGREIVADIKDISVESNRDEDRPFGDGYVTHRVLIDANSEDLESFPEYERDWFDQESEALRTRNEGMSAWQGEGVSGGTWGKDGAVDEN</sequence>
<evidence type="ECO:0000256" key="2">
    <source>
        <dbReference type="SAM" id="SignalP"/>
    </source>
</evidence>
<accession>A0ABX7WBJ6</accession>
<evidence type="ECO:0000313" key="4">
    <source>
        <dbReference type="EMBL" id="QTP57771.1"/>
    </source>
</evidence>
<feature type="chain" id="PRO_5046169897" evidence="2">
    <location>
        <begin position="26"/>
        <end position="186"/>
    </location>
</feature>
<evidence type="ECO:0000259" key="3">
    <source>
        <dbReference type="Pfam" id="PF05239"/>
    </source>
</evidence>
<feature type="region of interest" description="Disordered" evidence="1">
    <location>
        <begin position="28"/>
        <end position="49"/>
    </location>
</feature>
<feature type="compositionally biased region" description="Low complexity" evidence="1">
    <location>
        <begin position="36"/>
        <end position="47"/>
    </location>
</feature>
<keyword evidence="5" id="KW-1185">Reference proteome</keyword>
<dbReference type="InterPro" id="IPR027275">
    <property type="entry name" value="PRC-brl_dom"/>
</dbReference>